<keyword evidence="3" id="KW-1185">Reference proteome</keyword>
<proteinExistence type="predicted"/>
<reference evidence="2" key="1">
    <citation type="journal article" date="2020" name="Fungal Divers.">
        <title>Resolving the Mortierellaceae phylogeny through synthesis of multi-gene phylogenetics and phylogenomics.</title>
        <authorList>
            <person name="Vandepol N."/>
            <person name="Liber J."/>
            <person name="Desiro A."/>
            <person name="Na H."/>
            <person name="Kennedy M."/>
            <person name="Barry K."/>
            <person name="Grigoriev I.V."/>
            <person name="Miller A.N."/>
            <person name="O'Donnell K."/>
            <person name="Stajich J.E."/>
            <person name="Bonito G."/>
        </authorList>
    </citation>
    <scope>NUCLEOTIDE SEQUENCE</scope>
    <source>
        <strain evidence="2">NRRL 2591</strain>
    </source>
</reference>
<protein>
    <submittedName>
        <fullName evidence="2">Uncharacterized protein</fullName>
    </submittedName>
</protein>
<evidence type="ECO:0000313" key="3">
    <source>
        <dbReference type="Proteomes" id="UP000723463"/>
    </source>
</evidence>
<evidence type="ECO:0000313" key="2">
    <source>
        <dbReference type="EMBL" id="KAF9542954.1"/>
    </source>
</evidence>
<dbReference type="EMBL" id="JAAAXW010000125">
    <property type="protein sequence ID" value="KAF9542954.1"/>
    <property type="molecule type" value="Genomic_DNA"/>
</dbReference>
<sequence length="111" mass="12182">MACRTSPPTRESAGTGAIGAADPSGIIANANTNDTGQKADKTPIPQQHAIQVFIMQNQQQRLQKSDRIIQRSGKGINVNGIHEGRKEVDNEFSQKSKVLQKQIDILKNQLY</sequence>
<dbReference type="AlphaFoldDB" id="A0A9P6K2A5"/>
<accession>A0A9P6K2A5</accession>
<organism evidence="2 3">
    <name type="scientific">Mortierella hygrophila</name>
    <dbReference type="NCBI Taxonomy" id="979708"/>
    <lineage>
        <taxon>Eukaryota</taxon>
        <taxon>Fungi</taxon>
        <taxon>Fungi incertae sedis</taxon>
        <taxon>Mucoromycota</taxon>
        <taxon>Mortierellomycotina</taxon>
        <taxon>Mortierellomycetes</taxon>
        <taxon>Mortierellales</taxon>
        <taxon>Mortierellaceae</taxon>
        <taxon>Mortierella</taxon>
    </lineage>
</organism>
<feature type="region of interest" description="Disordered" evidence="1">
    <location>
        <begin position="1"/>
        <end position="41"/>
    </location>
</feature>
<evidence type="ECO:0000256" key="1">
    <source>
        <dbReference type="SAM" id="MobiDB-lite"/>
    </source>
</evidence>
<name>A0A9P6K2A5_9FUNG</name>
<dbReference type="Proteomes" id="UP000723463">
    <property type="component" value="Unassembled WGS sequence"/>
</dbReference>
<comment type="caution">
    <text evidence="2">The sequence shown here is derived from an EMBL/GenBank/DDBJ whole genome shotgun (WGS) entry which is preliminary data.</text>
</comment>
<gene>
    <name evidence="2" type="ORF">EC957_001390</name>
</gene>